<feature type="compositionally biased region" description="Low complexity" evidence="7">
    <location>
        <begin position="141"/>
        <end position="155"/>
    </location>
</feature>
<dbReference type="InterPro" id="IPR017441">
    <property type="entry name" value="Protein_kinase_ATP_BS"/>
</dbReference>
<feature type="transmembrane region" description="Helical" evidence="8">
    <location>
        <begin position="170"/>
        <end position="194"/>
    </location>
</feature>
<evidence type="ECO:0000256" key="2">
    <source>
        <dbReference type="ARBA" id="ARBA00022679"/>
    </source>
</evidence>
<keyword evidence="1" id="KW-0723">Serine/threonine-protein kinase</keyword>
<evidence type="ECO:0000256" key="5">
    <source>
        <dbReference type="ARBA" id="ARBA00022840"/>
    </source>
</evidence>
<dbReference type="Proteomes" id="UP001491310">
    <property type="component" value="Unassembled WGS sequence"/>
</dbReference>
<dbReference type="PROSITE" id="PS50011">
    <property type="entry name" value="PROTEIN_KINASE_DOM"/>
    <property type="match status" value="1"/>
</dbReference>
<feature type="domain" description="Protein kinase" evidence="9">
    <location>
        <begin position="289"/>
        <end position="601"/>
    </location>
</feature>
<keyword evidence="5 6" id="KW-0067">ATP-binding</keyword>
<keyword evidence="2" id="KW-0808">Transferase</keyword>
<protein>
    <recommendedName>
        <fullName evidence="9">Protein kinase domain-containing protein</fullName>
    </recommendedName>
</protein>
<evidence type="ECO:0000256" key="1">
    <source>
        <dbReference type="ARBA" id="ARBA00022527"/>
    </source>
</evidence>
<dbReference type="SUPFAM" id="SSF56112">
    <property type="entry name" value="Protein kinase-like (PK-like)"/>
    <property type="match status" value="1"/>
</dbReference>
<keyword evidence="8" id="KW-0472">Membrane</keyword>
<keyword evidence="8" id="KW-1133">Transmembrane helix</keyword>
<dbReference type="PROSITE" id="PS00107">
    <property type="entry name" value="PROTEIN_KINASE_ATP"/>
    <property type="match status" value="1"/>
</dbReference>
<feature type="compositionally biased region" description="Basic and acidic residues" evidence="7">
    <location>
        <begin position="200"/>
        <end position="219"/>
    </location>
</feature>
<gene>
    <name evidence="10" type="ORF">WJX75_001675</name>
</gene>
<dbReference type="InterPro" id="IPR001245">
    <property type="entry name" value="Ser-Thr/Tyr_kinase_cat_dom"/>
</dbReference>
<accession>A0ABR2YIW5</accession>
<feature type="region of interest" description="Disordered" evidence="7">
    <location>
        <begin position="657"/>
        <end position="719"/>
    </location>
</feature>
<evidence type="ECO:0000256" key="6">
    <source>
        <dbReference type="PROSITE-ProRule" id="PRU10141"/>
    </source>
</evidence>
<dbReference type="SMART" id="SM00220">
    <property type="entry name" value="S_TKc"/>
    <property type="match status" value="1"/>
</dbReference>
<dbReference type="InterPro" id="IPR051681">
    <property type="entry name" value="Ser/Thr_Kinases-Pseudokinases"/>
</dbReference>
<keyword evidence="3 6" id="KW-0547">Nucleotide-binding</keyword>
<evidence type="ECO:0000313" key="10">
    <source>
        <dbReference type="EMBL" id="KAK9906427.1"/>
    </source>
</evidence>
<reference evidence="10 11" key="1">
    <citation type="journal article" date="2024" name="Nat. Commun.">
        <title>Phylogenomics reveals the evolutionary origins of lichenization in chlorophyte algae.</title>
        <authorList>
            <person name="Puginier C."/>
            <person name="Libourel C."/>
            <person name="Otte J."/>
            <person name="Skaloud P."/>
            <person name="Haon M."/>
            <person name="Grisel S."/>
            <person name="Petersen M."/>
            <person name="Berrin J.G."/>
            <person name="Delaux P.M."/>
            <person name="Dal Grande F."/>
            <person name="Keller J."/>
        </authorList>
    </citation>
    <scope>NUCLEOTIDE SEQUENCE [LARGE SCALE GENOMIC DNA]</scope>
    <source>
        <strain evidence="10 11">SAG 216-7</strain>
    </source>
</reference>
<dbReference type="InterPro" id="IPR000719">
    <property type="entry name" value="Prot_kinase_dom"/>
</dbReference>
<organism evidence="10 11">
    <name type="scientific">Coccomyxa subellipsoidea</name>
    <dbReference type="NCBI Taxonomy" id="248742"/>
    <lineage>
        <taxon>Eukaryota</taxon>
        <taxon>Viridiplantae</taxon>
        <taxon>Chlorophyta</taxon>
        <taxon>core chlorophytes</taxon>
        <taxon>Trebouxiophyceae</taxon>
        <taxon>Trebouxiophyceae incertae sedis</taxon>
        <taxon>Coccomyxaceae</taxon>
        <taxon>Coccomyxa</taxon>
    </lineage>
</organism>
<feature type="region of interest" description="Disordered" evidence="7">
    <location>
        <begin position="199"/>
        <end position="237"/>
    </location>
</feature>
<evidence type="ECO:0000256" key="8">
    <source>
        <dbReference type="SAM" id="Phobius"/>
    </source>
</evidence>
<comment type="caution">
    <text evidence="10">The sequence shown here is derived from an EMBL/GenBank/DDBJ whole genome shotgun (WGS) entry which is preliminary data.</text>
</comment>
<feature type="binding site" evidence="6">
    <location>
        <position position="316"/>
    </location>
    <ligand>
        <name>ATP</name>
        <dbReference type="ChEBI" id="CHEBI:30616"/>
    </ligand>
</feature>
<dbReference type="PANTHER" id="PTHR44329">
    <property type="entry name" value="SERINE/THREONINE-PROTEIN KINASE TNNI3K-RELATED"/>
    <property type="match status" value="1"/>
</dbReference>
<proteinExistence type="predicted"/>
<feature type="region of interest" description="Disordered" evidence="7">
    <location>
        <begin position="820"/>
        <end position="856"/>
    </location>
</feature>
<evidence type="ECO:0000313" key="11">
    <source>
        <dbReference type="Proteomes" id="UP001491310"/>
    </source>
</evidence>
<dbReference type="Pfam" id="PF07714">
    <property type="entry name" value="PK_Tyr_Ser-Thr"/>
    <property type="match status" value="2"/>
</dbReference>
<keyword evidence="8" id="KW-0812">Transmembrane</keyword>
<evidence type="ECO:0000259" key="9">
    <source>
        <dbReference type="PROSITE" id="PS50011"/>
    </source>
</evidence>
<dbReference type="Gene3D" id="1.10.510.10">
    <property type="entry name" value="Transferase(Phosphotransferase) domain 1"/>
    <property type="match status" value="1"/>
</dbReference>
<keyword evidence="4" id="KW-0418">Kinase</keyword>
<dbReference type="EMBL" id="JALJOT010000010">
    <property type="protein sequence ID" value="KAK9906427.1"/>
    <property type="molecule type" value="Genomic_DNA"/>
</dbReference>
<feature type="region of interest" description="Disordered" evidence="7">
    <location>
        <begin position="141"/>
        <end position="164"/>
    </location>
</feature>
<dbReference type="PROSITE" id="PS00108">
    <property type="entry name" value="PROTEIN_KINASE_ST"/>
    <property type="match status" value="1"/>
</dbReference>
<dbReference type="Gene3D" id="3.30.200.20">
    <property type="entry name" value="Phosphorylase Kinase, domain 1"/>
    <property type="match status" value="1"/>
</dbReference>
<dbReference type="PANTHER" id="PTHR44329:SF214">
    <property type="entry name" value="PROTEIN KINASE DOMAIN-CONTAINING PROTEIN"/>
    <property type="match status" value="1"/>
</dbReference>
<dbReference type="InterPro" id="IPR008271">
    <property type="entry name" value="Ser/Thr_kinase_AS"/>
</dbReference>
<evidence type="ECO:0000256" key="4">
    <source>
        <dbReference type="ARBA" id="ARBA00022777"/>
    </source>
</evidence>
<dbReference type="InterPro" id="IPR011009">
    <property type="entry name" value="Kinase-like_dom_sf"/>
</dbReference>
<feature type="region of interest" description="Disordered" evidence="7">
    <location>
        <begin position="362"/>
        <end position="397"/>
    </location>
</feature>
<keyword evidence="11" id="KW-1185">Reference proteome</keyword>
<sequence length="856" mass="92358">MVGENGTLALQNITLQNAAPRNVLKTDTHARYKVVPFGPWPSLTVLPNATVVLNGTHNTYDSELQWKQCSEFQKQFRSYASSWAPPDRLLDVGNDTLFISGYYTHATRIVDLVTNDTVGFAEIVTIDNSVICRPNAPLPSASAPASGPTVAAASAGNTDNGSGGQSKVTWWIIAVAVIAAVAAIAVGILAAFLVRRKRSPKDDHPKAPEPLLKEEHMSERMSATTHSRSLPRGYSGDVDSYMVGEDERFTEDEDRLSELPSSGKGKNLTNLLNLPETLRQRSSCMVDSLELGTPLGRGSYGKVYKGKWKGVTVAVKIVEHNAETESELVQLRESLLSSSVVHPNVIATYKVRTVRVLDERAVSDSANDGSGHIPTPAPPKMDSSADSAKGPEVDGGSQDMRETWMLLEYADRGNLDRALVQKKLMLDNGCLDMDAVCRCLIDIAAGMDYLHSLGVLHGDLKGANVLLKSTNDDPRGYTCKLADFGLSRVLETHATHVSTKTYGTLAYMPAELLQDGRMSRAADVYSFAMIMWELFACKRLYEGHIASQVFFKVLMGCRPNMPESMPEGFRKLMMDCWDTDATKRPPFEEVHRRLQLLHEEVTANAPAAASVPVFSTRDSFDPPGTFASIPRTQEERNPVQAALAAQAITPQVMSLHSTPVAAGGNGPTADPPSSQGGPSQRPALERRVSFRDGGPPVPGVLTWRPPSSRSTNDLLAGGVPSGSSPYAHAMLPALSAEYSRQLPAAPDQALNPVRSAFADAASEPMGSQQKARTAPAPASAAEVEMVEHAADGSSQGAQSNGLHMPRVVAEWFKTASFRNEAAGGSARAQPEKDVEGGGDFTDSMPLEFGRNRRRQQ</sequence>
<name>A0ABR2YIW5_9CHLO</name>
<feature type="compositionally biased region" description="Low complexity" evidence="7">
    <location>
        <begin position="671"/>
        <end position="680"/>
    </location>
</feature>
<evidence type="ECO:0000256" key="7">
    <source>
        <dbReference type="SAM" id="MobiDB-lite"/>
    </source>
</evidence>
<dbReference type="PRINTS" id="PR00109">
    <property type="entry name" value="TYRKINASE"/>
</dbReference>
<evidence type="ECO:0000256" key="3">
    <source>
        <dbReference type="ARBA" id="ARBA00022741"/>
    </source>
</evidence>